<dbReference type="AlphaFoldDB" id="A0A165MTP6"/>
<dbReference type="Proteomes" id="UP000077266">
    <property type="component" value="Unassembled WGS sequence"/>
</dbReference>
<dbReference type="EMBL" id="KV425907">
    <property type="protein sequence ID" value="KZV99738.1"/>
    <property type="molecule type" value="Genomic_DNA"/>
</dbReference>
<evidence type="ECO:0000313" key="3">
    <source>
        <dbReference type="Proteomes" id="UP000077266"/>
    </source>
</evidence>
<gene>
    <name evidence="2" type="ORF">EXIGLDRAFT_724292</name>
</gene>
<proteinExistence type="predicted"/>
<feature type="domain" description="F-box" evidence="1">
    <location>
        <begin position="35"/>
        <end position="79"/>
    </location>
</feature>
<dbReference type="InterPro" id="IPR036047">
    <property type="entry name" value="F-box-like_dom_sf"/>
</dbReference>
<accession>A0A165MTP6</accession>
<organism evidence="2 3">
    <name type="scientific">Exidia glandulosa HHB12029</name>
    <dbReference type="NCBI Taxonomy" id="1314781"/>
    <lineage>
        <taxon>Eukaryota</taxon>
        <taxon>Fungi</taxon>
        <taxon>Dikarya</taxon>
        <taxon>Basidiomycota</taxon>
        <taxon>Agaricomycotina</taxon>
        <taxon>Agaricomycetes</taxon>
        <taxon>Auriculariales</taxon>
        <taxon>Exidiaceae</taxon>
        <taxon>Exidia</taxon>
    </lineage>
</organism>
<dbReference type="PANTHER" id="PTHR38926:SF5">
    <property type="entry name" value="F-BOX AND LEUCINE-RICH REPEAT PROTEIN 6"/>
    <property type="match status" value="1"/>
</dbReference>
<dbReference type="OrthoDB" id="3027018at2759"/>
<protein>
    <recommendedName>
        <fullName evidence="1">F-box domain-containing protein</fullName>
    </recommendedName>
</protein>
<dbReference type="Pfam" id="PF12937">
    <property type="entry name" value="F-box-like"/>
    <property type="match status" value="1"/>
</dbReference>
<dbReference type="Gene3D" id="1.20.1280.50">
    <property type="match status" value="1"/>
</dbReference>
<dbReference type="PANTHER" id="PTHR38926">
    <property type="entry name" value="F-BOX DOMAIN CONTAINING PROTEIN, EXPRESSED"/>
    <property type="match status" value="1"/>
</dbReference>
<dbReference type="InterPro" id="IPR001810">
    <property type="entry name" value="F-box_dom"/>
</dbReference>
<evidence type="ECO:0000259" key="1">
    <source>
        <dbReference type="Pfam" id="PF12937"/>
    </source>
</evidence>
<dbReference type="SUPFAM" id="SSF81383">
    <property type="entry name" value="F-box domain"/>
    <property type="match status" value="1"/>
</dbReference>
<reference evidence="2 3" key="1">
    <citation type="journal article" date="2016" name="Mol. Biol. Evol.">
        <title>Comparative Genomics of Early-Diverging Mushroom-Forming Fungi Provides Insights into the Origins of Lignocellulose Decay Capabilities.</title>
        <authorList>
            <person name="Nagy L.G."/>
            <person name="Riley R."/>
            <person name="Tritt A."/>
            <person name="Adam C."/>
            <person name="Daum C."/>
            <person name="Floudas D."/>
            <person name="Sun H."/>
            <person name="Yadav J.S."/>
            <person name="Pangilinan J."/>
            <person name="Larsson K.H."/>
            <person name="Matsuura K."/>
            <person name="Barry K."/>
            <person name="Labutti K."/>
            <person name="Kuo R."/>
            <person name="Ohm R.A."/>
            <person name="Bhattacharya S.S."/>
            <person name="Shirouzu T."/>
            <person name="Yoshinaga Y."/>
            <person name="Martin F.M."/>
            <person name="Grigoriev I.V."/>
            <person name="Hibbett D.S."/>
        </authorList>
    </citation>
    <scope>NUCLEOTIDE SEQUENCE [LARGE SCALE GENOMIC DNA]</scope>
    <source>
        <strain evidence="2 3">HHB12029</strain>
    </source>
</reference>
<keyword evidence="3" id="KW-1185">Reference proteome</keyword>
<name>A0A165MTP6_EXIGL</name>
<sequence length="524" mass="57963">MLSGFGINYGRQQLDQHHPHRLLKLLSTSMSLSTRLPPELWCAIWDDALPLKDRVAVSHVCRYWRDVAVHCASLWEHLEFSSTVHGEDCTCEHCGTWQQSVLAGDGAPCTRVFVRNAGPRPGRTNMPLILSLVPRSGSIPLYLSFDVYPYVTNLSLIEDFGVQLAASGASDRIISISAIFEDPRALRYLMRGIKRFPALESLIAERQFDPSTTTLDSQPWYDTDDIHMPLLEMVTLLGVGWTDAPKVSLPSLRHLGSSFMSPEEVDRVLDACPSLESLRVVALFGPNRPCDYSWRLQSDVMAKLDRVPCVRVDHVWSGSEVWAIDNFGGGSFRPDFSLWYHPEAVPNYGVTFGLGLPDIEVFRIVLHPPTDDDPDSARAALVLDSSSGIRRLLTFSSYNVGAISSRLGEAFANYFGSLKYLALPGACVPDFIRPELVLPELETLVIKDADIDGITQPVNSAVPSLKVLHLMGACDEPRRMTVEVLAAALGCLRPEGARLQELMLDDVELDGDTSVLDTLVETIC</sequence>
<dbReference type="InParanoid" id="A0A165MTP6"/>
<evidence type="ECO:0000313" key="2">
    <source>
        <dbReference type="EMBL" id="KZV99738.1"/>
    </source>
</evidence>